<dbReference type="AlphaFoldDB" id="A0A8H8S2Q9"/>
<name>A0A8H8S2Q9_9HELO</name>
<feature type="region of interest" description="Disordered" evidence="1">
    <location>
        <begin position="1"/>
        <end position="35"/>
    </location>
</feature>
<comment type="caution">
    <text evidence="2">The sequence shown here is derived from an EMBL/GenBank/DDBJ whole genome shotgun (WGS) entry which is preliminary data.</text>
</comment>
<gene>
    <name evidence="2" type="ORF">LOCC1_G006012</name>
</gene>
<keyword evidence="3" id="KW-1185">Reference proteome</keyword>
<evidence type="ECO:0008006" key="4">
    <source>
        <dbReference type="Google" id="ProtNLM"/>
    </source>
</evidence>
<dbReference type="Pfam" id="PF15375">
    <property type="entry name" value="FSAF1"/>
    <property type="match status" value="1"/>
</dbReference>
<evidence type="ECO:0000313" key="3">
    <source>
        <dbReference type="Proteomes" id="UP000443090"/>
    </source>
</evidence>
<feature type="compositionally biased region" description="Basic and acidic residues" evidence="1">
    <location>
        <begin position="202"/>
        <end position="241"/>
    </location>
</feature>
<dbReference type="PANTHER" id="PTHR28096:SF1">
    <property type="entry name" value="PROTEIN FAF1"/>
    <property type="match status" value="1"/>
</dbReference>
<dbReference type="OrthoDB" id="5556956at2759"/>
<dbReference type="EMBL" id="QGMI01000183">
    <property type="protein sequence ID" value="TVY45669.1"/>
    <property type="molecule type" value="Genomic_DNA"/>
</dbReference>
<dbReference type="InterPro" id="IPR027973">
    <property type="entry name" value="FSAF1-like"/>
</dbReference>
<feature type="region of interest" description="Disordered" evidence="1">
    <location>
        <begin position="49"/>
        <end position="85"/>
    </location>
</feature>
<feature type="compositionally biased region" description="Gly residues" evidence="1">
    <location>
        <begin position="289"/>
        <end position="298"/>
    </location>
</feature>
<dbReference type="GO" id="GO:0000462">
    <property type="term" value="P:maturation of SSU-rRNA from tricistronic rRNA transcript (SSU-rRNA, 5.8S rRNA, LSU-rRNA)"/>
    <property type="evidence" value="ECO:0007669"/>
    <property type="project" value="TreeGrafter"/>
</dbReference>
<evidence type="ECO:0000256" key="1">
    <source>
        <dbReference type="SAM" id="MobiDB-lite"/>
    </source>
</evidence>
<dbReference type="InterPro" id="IPR053030">
    <property type="entry name" value="Ribosomal_biogenesis_FAF1-like"/>
</dbReference>
<dbReference type="GO" id="GO:0005730">
    <property type="term" value="C:nucleolus"/>
    <property type="evidence" value="ECO:0007669"/>
    <property type="project" value="TreeGrafter"/>
</dbReference>
<organism evidence="2 3">
    <name type="scientific">Lachnellula occidentalis</name>
    <dbReference type="NCBI Taxonomy" id="215460"/>
    <lineage>
        <taxon>Eukaryota</taxon>
        <taxon>Fungi</taxon>
        <taxon>Dikarya</taxon>
        <taxon>Ascomycota</taxon>
        <taxon>Pezizomycotina</taxon>
        <taxon>Leotiomycetes</taxon>
        <taxon>Helotiales</taxon>
        <taxon>Lachnaceae</taxon>
        <taxon>Lachnellula</taxon>
    </lineage>
</organism>
<protein>
    <recommendedName>
        <fullName evidence="4">Protein FAF1</fullName>
    </recommendedName>
</protein>
<dbReference type="PANTHER" id="PTHR28096">
    <property type="entry name" value="PROTEIN FAF1"/>
    <property type="match status" value="1"/>
</dbReference>
<sequence length="298" mass="32401">MATNLGKRKRLIAEANPRVPKSKREEPEAPELDAQEIFRRHFEAQFKPLPVVQSTAKPVEDVSEDDSSEGSEWEGLSEPAEESVEVIEHTDAQSRMAAMSKEELKAFMGSKPPKSTLSIPLIRDKEGALIKDDDASESANLKKDLALQRLLTESHLLESSSNPTLSGKNRHKATDLRLQALGSKTSIFKQEKMPITHRKGIVAKETEREGNRRHEARENGIILEKAKMKGKKSSEGKRDRGVGAPAVGKFSGGTLKLSKSDIHDIEGPKKSSSTRGGGRGGGRGRGRGRGGGGGKRGK</sequence>
<evidence type="ECO:0000313" key="2">
    <source>
        <dbReference type="EMBL" id="TVY45669.1"/>
    </source>
</evidence>
<accession>A0A8H8S2Q9</accession>
<feature type="compositionally biased region" description="Acidic residues" evidence="1">
    <location>
        <begin position="61"/>
        <end position="72"/>
    </location>
</feature>
<feature type="compositionally biased region" description="Basic residues" evidence="1">
    <location>
        <begin position="1"/>
        <end position="10"/>
    </location>
</feature>
<reference evidence="2 3" key="1">
    <citation type="submission" date="2018-05" db="EMBL/GenBank/DDBJ databases">
        <title>Genome sequencing and assembly of the regulated plant pathogen Lachnellula willkommii and related sister species for the development of diagnostic species identification markers.</title>
        <authorList>
            <person name="Giroux E."/>
            <person name="Bilodeau G."/>
        </authorList>
    </citation>
    <scope>NUCLEOTIDE SEQUENCE [LARGE SCALE GENOMIC DNA]</scope>
    <source>
        <strain evidence="2 3">CBS 160.35</strain>
    </source>
</reference>
<dbReference type="Proteomes" id="UP000443090">
    <property type="component" value="Unassembled WGS sequence"/>
</dbReference>
<feature type="region of interest" description="Disordered" evidence="1">
    <location>
        <begin position="187"/>
        <end position="298"/>
    </location>
</feature>
<feature type="compositionally biased region" description="Basic and acidic residues" evidence="1">
    <location>
        <begin position="258"/>
        <end position="269"/>
    </location>
</feature>
<proteinExistence type="predicted"/>